<proteinExistence type="predicted"/>
<gene>
    <name evidence="2" type="ORF">FRACYDRAFT_270459</name>
</gene>
<dbReference type="Proteomes" id="UP000095751">
    <property type="component" value="Unassembled WGS sequence"/>
</dbReference>
<dbReference type="AlphaFoldDB" id="A0A1E7F3P2"/>
<feature type="region of interest" description="Disordered" evidence="1">
    <location>
        <begin position="1"/>
        <end position="29"/>
    </location>
</feature>
<name>A0A1E7F3P2_9STRA</name>
<reference evidence="2 3" key="1">
    <citation type="submission" date="2016-09" db="EMBL/GenBank/DDBJ databases">
        <title>Extensive genetic diversity and differential bi-allelic expression allows diatom success in the polar Southern Ocean.</title>
        <authorList>
            <consortium name="DOE Joint Genome Institute"/>
            <person name="Mock T."/>
            <person name="Otillar R.P."/>
            <person name="Strauss J."/>
            <person name="Dupont C."/>
            <person name="Frickenhaus S."/>
            <person name="Maumus F."/>
            <person name="Mcmullan M."/>
            <person name="Sanges R."/>
            <person name="Schmutz J."/>
            <person name="Toseland A."/>
            <person name="Valas R."/>
            <person name="Veluchamy A."/>
            <person name="Ward B.J."/>
            <person name="Allen A."/>
            <person name="Barry K."/>
            <person name="Falciatore A."/>
            <person name="Ferrante M."/>
            <person name="Fortunato A.E."/>
            <person name="Gloeckner G."/>
            <person name="Gruber A."/>
            <person name="Hipkin R."/>
            <person name="Janech M."/>
            <person name="Kroth P."/>
            <person name="Leese F."/>
            <person name="Lindquist E."/>
            <person name="Lyon B.R."/>
            <person name="Martin J."/>
            <person name="Mayer C."/>
            <person name="Parker M."/>
            <person name="Quesneville H."/>
            <person name="Raymond J."/>
            <person name="Uhlig C."/>
            <person name="Valentin K.U."/>
            <person name="Worden A.Z."/>
            <person name="Armbrust E.V."/>
            <person name="Bowler C."/>
            <person name="Green B."/>
            <person name="Moulton V."/>
            <person name="Van Oosterhout C."/>
            <person name="Grigoriev I."/>
        </authorList>
    </citation>
    <scope>NUCLEOTIDE SEQUENCE [LARGE SCALE GENOMIC DNA]</scope>
    <source>
        <strain evidence="2 3">CCMP1102</strain>
    </source>
</reference>
<evidence type="ECO:0000313" key="3">
    <source>
        <dbReference type="Proteomes" id="UP000095751"/>
    </source>
</evidence>
<sequence>MSTPTQNYSPLDNDDNDNDNEKKKKTPTSYVLEMLYDIDRTGMLQIEIIQSSSSNDDGDDGNNDESSGSGGGEIRLYRCGSRPSTSYLMQESIIVDGVLEELQQIAGLINNDNDNSNNDATNAPIATSTATILQNEDDDDEEEEEPPKPIANKDRLLIPDPLDAIEIARESLAFG</sequence>
<dbReference type="InParanoid" id="A0A1E7F3P2"/>
<accession>A0A1E7F3P2</accession>
<dbReference type="OrthoDB" id="42321at2759"/>
<feature type="compositionally biased region" description="Acidic residues" evidence="1">
    <location>
        <begin position="135"/>
        <end position="145"/>
    </location>
</feature>
<dbReference type="KEGG" id="fcy:FRACYDRAFT_270459"/>
<feature type="region of interest" description="Disordered" evidence="1">
    <location>
        <begin position="52"/>
        <end position="77"/>
    </location>
</feature>
<feature type="region of interest" description="Disordered" evidence="1">
    <location>
        <begin position="130"/>
        <end position="157"/>
    </location>
</feature>
<organism evidence="2 3">
    <name type="scientific">Fragilariopsis cylindrus CCMP1102</name>
    <dbReference type="NCBI Taxonomy" id="635003"/>
    <lineage>
        <taxon>Eukaryota</taxon>
        <taxon>Sar</taxon>
        <taxon>Stramenopiles</taxon>
        <taxon>Ochrophyta</taxon>
        <taxon>Bacillariophyta</taxon>
        <taxon>Bacillariophyceae</taxon>
        <taxon>Bacillariophycidae</taxon>
        <taxon>Bacillariales</taxon>
        <taxon>Bacillariaceae</taxon>
        <taxon>Fragilariopsis</taxon>
    </lineage>
</organism>
<evidence type="ECO:0000313" key="2">
    <source>
        <dbReference type="EMBL" id="OEU12744.1"/>
    </source>
</evidence>
<protein>
    <submittedName>
        <fullName evidence="2">Uncharacterized protein</fullName>
    </submittedName>
</protein>
<evidence type="ECO:0000256" key="1">
    <source>
        <dbReference type="SAM" id="MobiDB-lite"/>
    </source>
</evidence>
<dbReference type="EMBL" id="KV784364">
    <property type="protein sequence ID" value="OEU12744.1"/>
    <property type="molecule type" value="Genomic_DNA"/>
</dbReference>
<feature type="compositionally biased region" description="Polar residues" evidence="1">
    <location>
        <begin position="1"/>
        <end position="10"/>
    </location>
</feature>
<keyword evidence="3" id="KW-1185">Reference proteome</keyword>